<dbReference type="InterPro" id="IPR016024">
    <property type="entry name" value="ARM-type_fold"/>
</dbReference>
<dbReference type="InterPro" id="IPR007111">
    <property type="entry name" value="NACHT_NTPase"/>
</dbReference>
<protein>
    <recommendedName>
        <fullName evidence="1">NACHT domain-containing protein</fullName>
    </recommendedName>
</protein>
<dbReference type="Pfam" id="PF13156">
    <property type="entry name" value="Mrr_cat_2"/>
    <property type="match status" value="1"/>
</dbReference>
<sequence length="1630" mass="190129">MTTNTNYLFTPVRTVVNPPVETNLQELPIEKLSWEDFEKLCLAIVQLDFKISDCEIYGTKGQTQHGIDIFAKQTNSKYSTYQCKRYQEYSLTNLKDAIKHFENHKFKNTSEKFVICTSCEWNKAQLQDLFEKEKTRFEKANIILEKWDKIQLSKKLKKQPQIVFDFFGLAWVKAFNGDLALESLSQNKKLDARQIVKYRTELYSFYSAIFNTQDPGIPIQEINNSSYAIQDRFVVPDVVPYESFELSDNYLDNECLENTHESVIIDEDELYFFNNYSYKYDDDYNLTQKKRKAQISNNEYKTDLRKNIDDILSQQHRTVIVGDPGTGKSTLLRFLVLDILSVNPSFKNISKQYGKLLPVWLPFAFLSKHLSKDDSLDIKTLLKIWFKSFGKEYLYDLVKDALEDERLFLVIDGVDEWSNISSAQQAIDRIETTSQLYNARLLYSSRPYGFKLMKDMFTNVNIFSLASFSKSQQQEFIRKWYDKWQTSLKVSDSEFSLRETKSFFLELEKTNDLSQLAGNPLLLSILLIQKLRDSKLPRNKINALKEITEYLINKHPLKRIKDAAIVDETKYDIDFGDIFSELAFYIQNQSNDGVINKDDACKVISKYLIKFAGFEKAQAKLKGTEFVEVGANNFGIIVEKSNNEISFTHRQFQEYLAAQYLAESDDKIVEDYLSSSSSNPILHQVILTFFGLIPTKKINEFEYYFKTVQNASCTVFQKDYLKLLLYEIGTNLNNAPIRISFKCFDDIVNEFSYEPILSRKKELLKVLLNALYVGKLYPKVLEFVFQFFPNQNKYSDYRINALQTIKELTPALIDFLEKSLINGSFQIKIDASMSIKKHIHNNVLFKKVEAIITNYNDPEIVGCAFNSIICDSIDPNELQKLSKYLKTNHNIPHFFYLKYKVFTKQHSADDLETILSLSKDLNYQLDDEILNLLIEGFGNNEELKRKVFQTCNDKHNRVLSLGLAWSLLFHCFNKEKSAIEILVKEISTEEYPFSGAGGLREFLQYLPYYFDYHKDLVEAVENWIEKKFKKYPFIENSLSFACIYVKSDKVKEYLLKDLETSTISHWSVMALLEGWEDNKDVIEKLQEYFKKVEFKKTSMASHYVARIFKEDAERKDAIKILHDLLSDKSSFFRVRALPALLELDKSNFEINHLANFMDEIETFPKDDFGQFYQAIETIVDNYSTNKLVENYVFDKLSNDQNAFGLIVKYYPEKYETISHLINSSLPLHKALRHEIVSKFEDNGLFNELVVESFSMFEKEEEAILKMDAALCLFKHFQMTNYEEKIIKICEPLVFALGFDYEIKRNIAFAGYLITHDLASYFSKEDSSIKANEKAHPIHLFQYDMSKVSSQMINLLINEFEYLIETVGDNFENIIDNPKNLQNAWGFFAKYSDSSSLTYDYILNYIESNEDSITNHDLVSFLSRTKSESVILKKILTRLVSDKNTNVQVYAGKLLGTHFKSDPEILDLLKDVNEITDNGKIVALCTGWPDEPILKQIFDRLVSSNYPINEHAGFHLKFLFRSSEHLFKFIHEILQNTSEVSHYRNYLYNPLINRLNHDEKLADLIKEELLISTSNNIIVSFYSLLLNTGWIDNEIRDWKLKNEENADEYGYDIISNKTISFSEILSEYNYV</sequence>
<dbReference type="SUPFAM" id="SSF48371">
    <property type="entry name" value="ARM repeat"/>
    <property type="match status" value="1"/>
</dbReference>
<dbReference type="SUPFAM" id="SSF52540">
    <property type="entry name" value="P-loop containing nucleoside triphosphate hydrolases"/>
    <property type="match status" value="1"/>
</dbReference>
<name>A0A644X2N7_9ZZZZ</name>
<dbReference type="Gene3D" id="3.40.50.300">
    <property type="entry name" value="P-loop containing nucleotide triphosphate hydrolases"/>
    <property type="match status" value="1"/>
</dbReference>
<reference evidence="2" key="1">
    <citation type="submission" date="2019-08" db="EMBL/GenBank/DDBJ databases">
        <authorList>
            <person name="Kucharzyk K."/>
            <person name="Murdoch R.W."/>
            <person name="Higgins S."/>
            <person name="Loffler F."/>
        </authorList>
    </citation>
    <scope>NUCLEOTIDE SEQUENCE</scope>
</reference>
<dbReference type="EMBL" id="VSSQ01001667">
    <property type="protein sequence ID" value="MPM10227.1"/>
    <property type="molecule type" value="Genomic_DNA"/>
</dbReference>
<dbReference type="PROSITE" id="PS50837">
    <property type="entry name" value="NACHT"/>
    <property type="match status" value="1"/>
</dbReference>
<dbReference type="InterPro" id="IPR039442">
    <property type="entry name" value="Mrr-like_dom"/>
</dbReference>
<feature type="domain" description="NACHT" evidence="1">
    <location>
        <begin position="316"/>
        <end position="447"/>
    </location>
</feature>
<dbReference type="PANTHER" id="PTHR46844:SF1">
    <property type="entry name" value="SLR5058 PROTEIN"/>
    <property type="match status" value="1"/>
</dbReference>
<accession>A0A644X2N7</accession>
<evidence type="ECO:0000313" key="2">
    <source>
        <dbReference type="EMBL" id="MPM10227.1"/>
    </source>
</evidence>
<dbReference type="PANTHER" id="PTHR46844">
    <property type="entry name" value="SLR5058 PROTEIN"/>
    <property type="match status" value="1"/>
</dbReference>
<dbReference type="InterPro" id="IPR027417">
    <property type="entry name" value="P-loop_NTPase"/>
</dbReference>
<proteinExistence type="predicted"/>
<dbReference type="Pfam" id="PF05729">
    <property type="entry name" value="NACHT"/>
    <property type="match status" value="1"/>
</dbReference>
<organism evidence="2">
    <name type="scientific">bioreactor metagenome</name>
    <dbReference type="NCBI Taxonomy" id="1076179"/>
    <lineage>
        <taxon>unclassified sequences</taxon>
        <taxon>metagenomes</taxon>
        <taxon>ecological metagenomes</taxon>
    </lineage>
</organism>
<comment type="caution">
    <text evidence="2">The sequence shown here is derived from an EMBL/GenBank/DDBJ whole genome shotgun (WGS) entry which is preliminary data.</text>
</comment>
<evidence type="ECO:0000259" key="1">
    <source>
        <dbReference type="PROSITE" id="PS50837"/>
    </source>
</evidence>
<gene>
    <name evidence="2" type="ORF">SDC9_56555</name>
</gene>